<dbReference type="AlphaFoldDB" id="A0A1I4JQJ0"/>
<dbReference type="Gene3D" id="3.40.50.12780">
    <property type="entry name" value="N-terminal domain of ligase-like"/>
    <property type="match status" value="1"/>
</dbReference>
<dbReference type="EMBL" id="FOUB01000002">
    <property type="protein sequence ID" value="SFL68497.1"/>
    <property type="molecule type" value="Genomic_DNA"/>
</dbReference>
<reference evidence="4" key="1">
    <citation type="submission" date="2016-10" db="EMBL/GenBank/DDBJ databases">
        <authorList>
            <person name="Varghese N."/>
            <person name="Submissions S."/>
        </authorList>
    </citation>
    <scope>NUCLEOTIDE SEQUENCE [LARGE SCALE GENOMIC DNA]</scope>
    <source>
        <strain evidence="4">Nm44</strain>
    </source>
</reference>
<organism evidence="3 4">
    <name type="scientific">Nitrosomonas communis</name>
    <dbReference type="NCBI Taxonomy" id="44574"/>
    <lineage>
        <taxon>Bacteria</taxon>
        <taxon>Pseudomonadati</taxon>
        <taxon>Pseudomonadota</taxon>
        <taxon>Betaproteobacteria</taxon>
        <taxon>Nitrosomonadales</taxon>
        <taxon>Nitrosomonadaceae</taxon>
        <taxon>Nitrosomonas</taxon>
    </lineage>
</organism>
<gene>
    <name evidence="3" type="ORF">SAMN05421863_1002155</name>
</gene>
<keyword evidence="1" id="KW-0812">Transmembrane</keyword>
<dbReference type="InterPro" id="IPR020845">
    <property type="entry name" value="AMP-binding_CS"/>
</dbReference>
<evidence type="ECO:0000313" key="3">
    <source>
        <dbReference type="EMBL" id="SFL68497.1"/>
    </source>
</evidence>
<feature type="domain" description="AMP-dependent synthetase/ligase" evidence="2">
    <location>
        <begin position="5"/>
        <end position="220"/>
    </location>
</feature>
<dbReference type="PROSITE" id="PS00455">
    <property type="entry name" value="AMP_BINDING"/>
    <property type="match status" value="1"/>
</dbReference>
<name>A0A1I4JQJ0_9PROT</name>
<keyword evidence="1" id="KW-1133">Transmembrane helix</keyword>
<evidence type="ECO:0000256" key="1">
    <source>
        <dbReference type="SAM" id="Phobius"/>
    </source>
</evidence>
<keyword evidence="1" id="KW-0472">Membrane</keyword>
<dbReference type="InterPro" id="IPR042099">
    <property type="entry name" value="ANL_N_sf"/>
</dbReference>
<evidence type="ECO:0000259" key="2">
    <source>
        <dbReference type="Pfam" id="PF00501"/>
    </source>
</evidence>
<dbReference type="InterPro" id="IPR050237">
    <property type="entry name" value="ATP-dep_AMP-bd_enzyme"/>
</dbReference>
<evidence type="ECO:0000313" key="4">
    <source>
        <dbReference type="Proteomes" id="UP000183287"/>
    </source>
</evidence>
<protein>
    <submittedName>
        <fullName evidence="3">Long-chain acyl-CoA synthetase</fullName>
    </submittedName>
</protein>
<sequence length="228" mass="25134">MCRAEATAIYSLQKHGVQIWSYRELSVNVLALARRLVKLGVRKGDGVALLAFNRSETIVAALCDPKSGCGSRTDRCTAWHTNARIYLIDSQVRIAFVTEDHLARFEALASTQSLQLIVYDGDEANPHHWRQLVVGEEVVLPEVYPANAAALFYTSGTTGQPKGVPLTHANIIFSFHSLFQTRVTLTDDRLLLLLLLHHVFPFVCGMLLPLALGLTIVLPHALTGPQIV</sequence>
<dbReference type="PANTHER" id="PTHR43767:SF1">
    <property type="entry name" value="NONRIBOSOMAL PEPTIDE SYNTHASE PES1 (EUROFUNG)-RELATED"/>
    <property type="match status" value="1"/>
</dbReference>
<feature type="transmembrane region" description="Helical" evidence="1">
    <location>
        <begin position="190"/>
        <end position="218"/>
    </location>
</feature>
<keyword evidence="4" id="KW-1185">Reference proteome</keyword>
<proteinExistence type="predicted"/>
<accession>A0A1I4JQJ0</accession>
<dbReference type="Proteomes" id="UP000183287">
    <property type="component" value="Unassembled WGS sequence"/>
</dbReference>
<dbReference type="SUPFAM" id="SSF56801">
    <property type="entry name" value="Acetyl-CoA synthetase-like"/>
    <property type="match status" value="1"/>
</dbReference>
<dbReference type="PANTHER" id="PTHR43767">
    <property type="entry name" value="LONG-CHAIN-FATTY-ACID--COA LIGASE"/>
    <property type="match status" value="1"/>
</dbReference>
<dbReference type="RefSeq" id="WP_074903062.1">
    <property type="nucleotide sequence ID" value="NZ_FOUB01000002.1"/>
</dbReference>
<dbReference type="Pfam" id="PF00501">
    <property type="entry name" value="AMP-binding"/>
    <property type="match status" value="1"/>
</dbReference>
<dbReference type="InterPro" id="IPR000873">
    <property type="entry name" value="AMP-dep_synth/lig_dom"/>
</dbReference>